<evidence type="ECO:0000313" key="5">
    <source>
        <dbReference type="EMBL" id="MBF1307801.1"/>
    </source>
</evidence>
<dbReference type="EMBL" id="CP009761">
    <property type="protein sequence ID" value="AIZ35948.1"/>
    <property type="molecule type" value="Genomic_DNA"/>
</dbReference>
<dbReference type="InterPro" id="IPR008948">
    <property type="entry name" value="L-Aspartase-like"/>
</dbReference>
<dbReference type="Gene3D" id="1.20.200.10">
    <property type="entry name" value="Fumarase/aspartase (Central domain)"/>
    <property type="match status" value="1"/>
</dbReference>
<dbReference type="GO" id="GO:0008797">
    <property type="term" value="F:aspartate ammonia-lyase activity"/>
    <property type="evidence" value="ECO:0007669"/>
    <property type="project" value="UniProtKB-EC"/>
</dbReference>
<feature type="domain" description="Fumarate lyase N-terminal" evidence="2">
    <location>
        <begin position="20"/>
        <end position="344"/>
    </location>
</feature>
<evidence type="ECO:0000259" key="3">
    <source>
        <dbReference type="Pfam" id="PF10415"/>
    </source>
</evidence>
<dbReference type="AlphaFoldDB" id="A0A0B4RZL9"/>
<dbReference type="InterPro" id="IPR022761">
    <property type="entry name" value="Fumarate_lyase_N"/>
</dbReference>
<organism evidence="4 8">
    <name type="scientific">Parvimonas micra</name>
    <dbReference type="NCBI Taxonomy" id="33033"/>
    <lineage>
        <taxon>Bacteria</taxon>
        <taxon>Bacillati</taxon>
        <taxon>Bacillota</taxon>
        <taxon>Tissierellia</taxon>
        <taxon>Tissierellales</taxon>
        <taxon>Peptoniphilaceae</taxon>
        <taxon>Parvimonas</taxon>
    </lineage>
</organism>
<dbReference type="Pfam" id="PF00206">
    <property type="entry name" value="Lyase_1"/>
    <property type="match status" value="1"/>
</dbReference>
<keyword evidence="1 4" id="KW-0456">Lyase</keyword>
<dbReference type="PANTHER" id="PTHR42696:SF2">
    <property type="entry name" value="ASPARTATE AMMONIA-LYASE"/>
    <property type="match status" value="1"/>
</dbReference>
<dbReference type="STRING" id="33033.NW74_00440"/>
<dbReference type="InterPro" id="IPR018951">
    <property type="entry name" value="Fumarase_C_C"/>
</dbReference>
<dbReference type="Gene3D" id="1.10.275.10">
    <property type="entry name" value="Fumarase/aspartase (N-terminal domain)"/>
    <property type="match status" value="1"/>
</dbReference>
<dbReference type="Proteomes" id="UP001210690">
    <property type="component" value="Chromosome"/>
</dbReference>
<dbReference type="NCBIfam" id="NF008909">
    <property type="entry name" value="PRK12273.1"/>
    <property type="match status" value="1"/>
</dbReference>
<dbReference type="InterPro" id="IPR020557">
    <property type="entry name" value="Fumarate_lyase_CS"/>
</dbReference>
<dbReference type="GO" id="GO:0006099">
    <property type="term" value="P:tricarboxylic acid cycle"/>
    <property type="evidence" value="ECO:0007669"/>
    <property type="project" value="InterPro"/>
</dbReference>
<dbReference type="RefSeq" id="WP_004832397.1">
    <property type="nucleotide sequence ID" value="NZ_CABKNC010000003.1"/>
</dbReference>
<dbReference type="Proteomes" id="UP001141458">
    <property type="component" value="Unassembled WGS sequence"/>
</dbReference>
<dbReference type="Proteomes" id="UP000031386">
    <property type="component" value="Chromosome"/>
</dbReference>
<name>A0A0B4RZL9_9FIRM</name>
<dbReference type="FunFam" id="1.10.275.10:FF:000001">
    <property type="entry name" value="Fumarate hydratase, mitochondrial"/>
    <property type="match status" value="1"/>
</dbReference>
<dbReference type="GO" id="GO:0006531">
    <property type="term" value="P:aspartate metabolic process"/>
    <property type="evidence" value="ECO:0007669"/>
    <property type="project" value="TreeGrafter"/>
</dbReference>
<reference evidence="6" key="3">
    <citation type="submission" date="2022-07" db="EMBL/GenBank/DDBJ databases">
        <title>Parvimonas micra travels from the subgingival sulcus of the human oral cavity to the colorectal adenocarcinoma.</title>
        <authorList>
            <person name="Conde-Perez K."/>
            <person name="Buetas E."/>
            <person name="Aja-Macaya P."/>
            <person name="Martin-De Arribas E."/>
            <person name="Iglesias-Corras I."/>
            <person name="Trigo-Tasende N."/>
            <person name="Nasser-Ali M."/>
            <person name="Estevez L.S."/>
            <person name="Rumbo-Feal S."/>
            <person name="Otero-Alen B."/>
            <person name="Noguera J.F."/>
            <person name="Concha A."/>
            <person name="Pardinas-Lopez S."/>
            <person name="Carda-Dieguez M."/>
            <person name="Gomez-Randulfe I."/>
            <person name="Martinez-Lago N."/>
            <person name="Ladra S."/>
            <person name="Aparicio L.A."/>
            <person name="Bou G."/>
            <person name="Mira A."/>
            <person name="Vallejo J.A."/>
            <person name="Poza M."/>
        </authorList>
    </citation>
    <scope>NUCLEOTIDE SEQUENCE</scope>
    <source>
        <strain evidence="7">PM102KC-G-1</strain>
        <strain evidence="6">PM79KC-AC-4</strain>
    </source>
</reference>
<dbReference type="EMBL" id="CP101412">
    <property type="protein sequence ID" value="WBB30835.1"/>
    <property type="molecule type" value="Genomic_DNA"/>
</dbReference>
<gene>
    <name evidence="4" type="primary">aspA</name>
    <name evidence="5" type="ORF">HXM94_08500</name>
    <name evidence="7" type="ORF">NM222_07765</name>
    <name evidence="6" type="ORF">NND69_07135</name>
    <name evidence="4" type="ORF">NW74_00440</name>
</gene>
<sequence>MEAKQGYRVEHDCVGESLIPENVYYGIHTQRATENFKITRRRTNPEMIKSVAEIKKACAITNFEAGVLSEKKKDAIVYACDEIIWGRYLDQFIVDPIQGGAGTSHNMNANEVIANIAIEHLGGKLGDYSIIHPNDDVNMGQSTNDVYPTSGKIALIRLLGETIESLKELESALISKAEEFDDVIKMGRTQMQDAIPIRLGQEFRAYSTVISRNIRLFKTACTVLKTVNMGATAIGTGLNADVSYMDKIVKNLAQVTDLELVQAEDLIDGTQNIDVFVHVSGLVKSCAISMSKIANDLRLMSSGPTCGFAEINLPARQAGSSIMPGKVNPVIPEVVSQVAFNCVGNDVAVTMAAEAGQLELNAFEPVIFYNLFESVETIGRAASTFVHNCILGITANAERTKNMVHNSYGIVTAFAPHIGYEKSVEVIHKAIEKNLPVKAVLISEKIMTEEEIDNILDVFSMTTPGIAKKN</sequence>
<dbReference type="KEGG" id="pmic:NW74_00440"/>
<dbReference type="EMBL" id="JABZRE010000067">
    <property type="protein sequence ID" value="MBF1307801.1"/>
    <property type="molecule type" value="Genomic_DNA"/>
</dbReference>
<dbReference type="Proteomes" id="UP000758611">
    <property type="component" value="Unassembled WGS sequence"/>
</dbReference>
<reference evidence="5" key="2">
    <citation type="submission" date="2020-04" db="EMBL/GenBank/DDBJ databases">
        <title>Deep metagenomics examines the oral microbiome during advanced dental caries in children, revealing novel taxa and co-occurrences with host molecules.</title>
        <authorList>
            <person name="Baker J.L."/>
            <person name="Morton J.T."/>
            <person name="Dinis M."/>
            <person name="Alvarez R."/>
            <person name="Tran N.C."/>
            <person name="Knight R."/>
            <person name="Edlund A."/>
        </authorList>
    </citation>
    <scope>NUCLEOTIDE SEQUENCE</scope>
    <source>
        <strain evidence="5">JCVI_23_bin.11</strain>
    </source>
</reference>
<dbReference type="EC" id="4.3.1.1" evidence="4"/>
<dbReference type="EMBL" id="JANDZV010000006">
    <property type="protein sequence ID" value="MCZ7408119.1"/>
    <property type="molecule type" value="Genomic_DNA"/>
</dbReference>
<dbReference type="Gene3D" id="1.10.40.30">
    <property type="entry name" value="Fumarase/aspartase (C-terminal domain)"/>
    <property type="match status" value="1"/>
</dbReference>
<dbReference type="InterPro" id="IPR024083">
    <property type="entry name" value="Fumarase/histidase_N"/>
</dbReference>
<dbReference type="SUPFAM" id="SSF48557">
    <property type="entry name" value="L-aspartase-like"/>
    <property type="match status" value="1"/>
</dbReference>
<reference evidence="4 8" key="1">
    <citation type="submission" date="2014-10" db="EMBL/GenBank/DDBJ databases">
        <title>Complete genome sequence of Parvimonas micra KCOM 1535 (= ChDC B708).</title>
        <authorList>
            <person name="Kook J.-K."/>
            <person name="Park S.-N."/>
            <person name="Lim Y.K."/>
            <person name="Roh H."/>
        </authorList>
    </citation>
    <scope>NUCLEOTIDE SEQUENCE [LARGE SCALE GENOMIC DNA]</scope>
    <source>
        <strain evidence="4">KCOM 1535</strain>
        <strain evidence="8">KCOM 1535 / ChDC B708</strain>
    </source>
</reference>
<evidence type="ECO:0000256" key="1">
    <source>
        <dbReference type="ARBA" id="ARBA00023239"/>
    </source>
</evidence>
<dbReference type="CDD" id="cd01357">
    <property type="entry name" value="Aspartase"/>
    <property type="match status" value="1"/>
</dbReference>
<accession>A0A0B4RZL9</accession>
<dbReference type="PROSITE" id="PS00163">
    <property type="entry name" value="FUMARATE_LYASES"/>
    <property type="match status" value="1"/>
</dbReference>
<keyword evidence="8" id="KW-1185">Reference proteome</keyword>
<feature type="domain" description="Fumarase C C-terminal" evidence="3">
    <location>
        <begin position="410"/>
        <end position="462"/>
    </location>
</feature>
<dbReference type="GeneID" id="93384774"/>
<evidence type="ECO:0000313" key="8">
    <source>
        <dbReference type="Proteomes" id="UP000031386"/>
    </source>
</evidence>
<dbReference type="GO" id="GO:0005829">
    <property type="term" value="C:cytosol"/>
    <property type="evidence" value="ECO:0007669"/>
    <property type="project" value="TreeGrafter"/>
</dbReference>
<dbReference type="OrthoDB" id="9802809at2"/>
<dbReference type="InterPro" id="IPR000362">
    <property type="entry name" value="Fumarate_lyase_fam"/>
</dbReference>
<dbReference type="PANTHER" id="PTHR42696">
    <property type="entry name" value="ASPARTATE AMMONIA-LYASE"/>
    <property type="match status" value="1"/>
</dbReference>
<evidence type="ECO:0000313" key="6">
    <source>
        <dbReference type="EMBL" id="MCZ7408119.1"/>
    </source>
</evidence>
<protein>
    <submittedName>
        <fullName evidence="4">Aspartate ammonia-lyase</fullName>
        <ecNumber evidence="4">4.3.1.1</ecNumber>
    </submittedName>
</protein>
<dbReference type="Pfam" id="PF10415">
    <property type="entry name" value="FumaraseC_C"/>
    <property type="match status" value="1"/>
</dbReference>
<dbReference type="InterPro" id="IPR051546">
    <property type="entry name" value="Aspartate_Ammonia-Lyase"/>
</dbReference>
<dbReference type="FunFam" id="1.20.200.10:FF:000001">
    <property type="entry name" value="Fumarate hydratase, mitochondrial"/>
    <property type="match status" value="1"/>
</dbReference>
<evidence type="ECO:0000313" key="7">
    <source>
        <dbReference type="EMBL" id="WBB30835.1"/>
    </source>
</evidence>
<evidence type="ECO:0000259" key="2">
    <source>
        <dbReference type="Pfam" id="PF00206"/>
    </source>
</evidence>
<evidence type="ECO:0000313" key="4">
    <source>
        <dbReference type="EMBL" id="AIZ35948.1"/>
    </source>
</evidence>
<proteinExistence type="predicted"/>
<dbReference type="PRINTS" id="PR00149">
    <property type="entry name" value="FUMRATELYASE"/>
</dbReference>